<dbReference type="OrthoDB" id="9801008at2"/>
<dbReference type="RefSeq" id="WP_069378768.1">
    <property type="nucleotide sequence ID" value="NZ_CP017141.1"/>
</dbReference>
<dbReference type="PANTHER" id="PTHR36444">
    <property type="entry name" value="TRANSCRIPTIONAL REGULATOR PROTEIN YOBU-RELATED"/>
    <property type="match status" value="1"/>
</dbReference>
<accession>A0A1D7QEN5</accession>
<dbReference type="Gene3D" id="3.20.80.10">
    <property type="entry name" value="Regulatory factor, effector binding domain"/>
    <property type="match status" value="1"/>
</dbReference>
<reference evidence="2 3" key="1">
    <citation type="submission" date="2016-08" db="EMBL/GenBank/DDBJ databases">
        <authorList>
            <person name="Seilhamer J.J."/>
        </authorList>
    </citation>
    <scope>NUCLEOTIDE SEQUENCE [LARGE SCALE GENOMIC DNA]</scope>
    <source>
        <strain evidence="2 3">DX4</strain>
    </source>
</reference>
<dbReference type="Proteomes" id="UP000094313">
    <property type="component" value="Chromosome"/>
</dbReference>
<name>A0A1D7QEN5_9SPHI</name>
<dbReference type="InterPro" id="IPR029441">
    <property type="entry name" value="Cass2"/>
</dbReference>
<proteinExistence type="predicted"/>
<keyword evidence="3" id="KW-1185">Reference proteome</keyword>
<dbReference type="SMART" id="SM00871">
    <property type="entry name" value="AraC_E_bind"/>
    <property type="match status" value="1"/>
</dbReference>
<gene>
    <name evidence="2" type="ORF">BFS30_07790</name>
</gene>
<dbReference type="PANTHER" id="PTHR36444:SF2">
    <property type="entry name" value="TRANSCRIPTIONAL REGULATOR PROTEIN YOBU-RELATED"/>
    <property type="match status" value="1"/>
</dbReference>
<dbReference type="AlphaFoldDB" id="A0A1D7QEN5"/>
<dbReference type="Pfam" id="PF14526">
    <property type="entry name" value="Cass2"/>
    <property type="match status" value="1"/>
</dbReference>
<dbReference type="InterPro" id="IPR011256">
    <property type="entry name" value="Reg_factor_effector_dom_sf"/>
</dbReference>
<protein>
    <submittedName>
        <fullName evidence="2">Transcriptional regulator</fullName>
    </submittedName>
</protein>
<evidence type="ECO:0000313" key="2">
    <source>
        <dbReference type="EMBL" id="AOM77075.1"/>
    </source>
</evidence>
<evidence type="ECO:0000259" key="1">
    <source>
        <dbReference type="SMART" id="SM00871"/>
    </source>
</evidence>
<dbReference type="InterPro" id="IPR053182">
    <property type="entry name" value="YobU-like_regulator"/>
</dbReference>
<dbReference type="KEGG" id="psty:BFS30_07790"/>
<evidence type="ECO:0000313" key="3">
    <source>
        <dbReference type="Proteomes" id="UP000094313"/>
    </source>
</evidence>
<feature type="domain" description="AraC effector-binding" evidence="1">
    <location>
        <begin position="1"/>
        <end position="152"/>
    </location>
</feature>
<dbReference type="EMBL" id="CP017141">
    <property type="protein sequence ID" value="AOM77075.1"/>
    <property type="molecule type" value="Genomic_DNA"/>
</dbReference>
<dbReference type="InterPro" id="IPR010499">
    <property type="entry name" value="AraC_E-bd"/>
</dbReference>
<dbReference type="SUPFAM" id="SSF55136">
    <property type="entry name" value="Probable bacterial effector-binding domain"/>
    <property type="match status" value="1"/>
</dbReference>
<organism evidence="2 3">
    <name type="scientific">Pedobacter steynii</name>
    <dbReference type="NCBI Taxonomy" id="430522"/>
    <lineage>
        <taxon>Bacteria</taxon>
        <taxon>Pseudomonadati</taxon>
        <taxon>Bacteroidota</taxon>
        <taxon>Sphingobacteriia</taxon>
        <taxon>Sphingobacteriales</taxon>
        <taxon>Sphingobacteriaceae</taxon>
        <taxon>Pedobacter</taxon>
    </lineage>
</organism>
<sequence>MQKETLKPFFVVGISVRTSNGDGKAAVDIPALWNRFRSEDIAARISNKTGNEVYSVYTDYEGDHTKPYTTIIGYAVENLDQVPEGMRGLAIEGGAYEKQQLKGNLLQGLVFNAWIAIWNSGISRAYTADFEVYSAKNRNPEDAEVDIFIATR</sequence>